<proteinExistence type="predicted"/>
<dbReference type="Proteomes" id="UP001046350">
    <property type="component" value="Chromosome"/>
</dbReference>
<evidence type="ECO:0000313" key="2">
    <source>
        <dbReference type="Proteomes" id="UP001046350"/>
    </source>
</evidence>
<organism evidence="1 2">
    <name type="scientific">Pseudomonas fakonensis</name>
    <dbReference type="NCBI Taxonomy" id="2842355"/>
    <lineage>
        <taxon>Bacteria</taxon>
        <taxon>Pseudomonadati</taxon>
        <taxon>Pseudomonadota</taxon>
        <taxon>Gammaproteobacteria</taxon>
        <taxon>Pseudomonadales</taxon>
        <taxon>Pseudomonadaceae</taxon>
        <taxon>Pseudomonas</taxon>
    </lineage>
</organism>
<dbReference type="EMBL" id="CP077076">
    <property type="protein sequence ID" value="QXH52272.1"/>
    <property type="molecule type" value="Genomic_DNA"/>
</dbReference>
<sequence>MVRSRILAGGSLRIWLAASLLGNAVLLGNLSCGPATSPISTRVPLRIEAPVEDGNDYMLPPGTSLYPDKAFAEGHERYILYLYHKGVIAHEQVPVQAQYAGRLIDPLWLSDIDANSAGKPLLRKEDVLAALRANTLSRDELADILGSLP</sequence>
<accession>A0ABX8NAC5</accession>
<name>A0ABX8NAC5_9PSED</name>
<evidence type="ECO:0000313" key="1">
    <source>
        <dbReference type="EMBL" id="QXH52272.1"/>
    </source>
</evidence>
<dbReference type="RefSeq" id="WP_217841727.1">
    <property type="nucleotide sequence ID" value="NZ_CP077076.1"/>
</dbReference>
<protein>
    <submittedName>
        <fullName evidence="1">Uncharacterized protein</fullName>
    </submittedName>
</protein>
<keyword evidence="2" id="KW-1185">Reference proteome</keyword>
<reference evidence="1" key="1">
    <citation type="journal article" date="2021" name="Microorganisms">
        <title>The Ever-Expanding Pseudomonas Genus: Description of 43 New Species and Partition of the Pseudomonas putida Group.</title>
        <authorList>
            <person name="Girard L."/>
            <person name="Lood C."/>
            <person name="Hofte M."/>
            <person name="Vandamme P."/>
            <person name="Rokni-Zadeh H."/>
            <person name="van Noort V."/>
            <person name="Lavigne R."/>
            <person name="De Mot R."/>
        </authorList>
    </citation>
    <scope>NUCLEOTIDE SEQUENCE</scope>
    <source>
        <strain evidence="1">COW40</strain>
    </source>
</reference>
<gene>
    <name evidence="1" type="ORF">KSS94_03800</name>
</gene>